<organism evidence="2 3">
    <name type="scientific">Halovivax cerinus</name>
    <dbReference type="NCBI Taxonomy" id="1487865"/>
    <lineage>
        <taxon>Archaea</taxon>
        <taxon>Methanobacteriati</taxon>
        <taxon>Methanobacteriota</taxon>
        <taxon>Stenosarchaea group</taxon>
        <taxon>Halobacteria</taxon>
        <taxon>Halobacteriales</taxon>
        <taxon>Natrialbaceae</taxon>
        <taxon>Halovivax</taxon>
    </lineage>
</organism>
<dbReference type="GeneID" id="73902376"/>
<protein>
    <submittedName>
        <fullName evidence="2">Uncharacterized protein</fullName>
    </submittedName>
</protein>
<name>A0ABD5NSU0_9EURY</name>
<feature type="region of interest" description="Disordered" evidence="1">
    <location>
        <begin position="286"/>
        <end position="328"/>
    </location>
</feature>
<dbReference type="Proteomes" id="UP001595846">
    <property type="component" value="Unassembled WGS sequence"/>
</dbReference>
<dbReference type="AlphaFoldDB" id="A0ABD5NSU0"/>
<evidence type="ECO:0000313" key="2">
    <source>
        <dbReference type="EMBL" id="MFC3959750.1"/>
    </source>
</evidence>
<sequence>MRPIWRRTILRLVGAGASVSLGGCLDSLDVDTGDDGDPSDGGEHDTTADEDIEATVFQADETSSRPRWADDESRTGLVAVLQSETDVETFATRVVGSEERDDVDEELASWVRETDFEASVILGVQTVAPNACYETIEVTDLAVSTVEIPSERRAAETTADEEIGAITGAAAAVDDAGGDVGCAQVITYPTAYVRVTGEDLPSVAVLAITDGWGEETDVNSTDPLIDPATLPGSVRPDGEPPAVPTALVCDDEDFERLPSTAGGEVAWGETVDERGAAAFAMRADAFDEGDGTGDDGESGGDGVGSTNESGDGAGYGDSSDATDDLTFDRGDGVRISLWNVSTREQTTGNEHTYAVEVKTEDGWREVRGTDSQAAVGYTDERATHPPGGGFDWTVELTENGLVEERDTTRRLRVCPDLQTGRYRFRYWGLPDEASIAVAFDLAA</sequence>
<gene>
    <name evidence="2" type="ORF">ACFOUR_15415</name>
</gene>
<feature type="region of interest" description="Disordered" evidence="1">
    <location>
        <begin position="30"/>
        <end position="49"/>
    </location>
</feature>
<dbReference type="RefSeq" id="WP_256533264.1">
    <property type="nucleotide sequence ID" value="NZ_CP101824.1"/>
</dbReference>
<comment type="caution">
    <text evidence="2">The sequence shown here is derived from an EMBL/GenBank/DDBJ whole genome shotgun (WGS) entry which is preliminary data.</text>
</comment>
<dbReference type="PROSITE" id="PS51257">
    <property type="entry name" value="PROKAR_LIPOPROTEIN"/>
    <property type="match status" value="1"/>
</dbReference>
<feature type="compositionally biased region" description="Acidic residues" evidence="1">
    <location>
        <begin position="30"/>
        <end position="40"/>
    </location>
</feature>
<proteinExistence type="predicted"/>
<keyword evidence="3" id="KW-1185">Reference proteome</keyword>
<evidence type="ECO:0000256" key="1">
    <source>
        <dbReference type="SAM" id="MobiDB-lite"/>
    </source>
</evidence>
<dbReference type="EMBL" id="JBHSAQ010000013">
    <property type="protein sequence ID" value="MFC3959750.1"/>
    <property type="molecule type" value="Genomic_DNA"/>
</dbReference>
<accession>A0ABD5NSU0</accession>
<feature type="compositionally biased region" description="Acidic residues" evidence="1">
    <location>
        <begin position="286"/>
        <end position="298"/>
    </location>
</feature>
<evidence type="ECO:0000313" key="3">
    <source>
        <dbReference type="Proteomes" id="UP001595846"/>
    </source>
</evidence>
<reference evidence="2 3" key="1">
    <citation type="journal article" date="2019" name="Int. J. Syst. Evol. Microbiol.">
        <title>The Global Catalogue of Microorganisms (GCM) 10K type strain sequencing project: providing services to taxonomists for standard genome sequencing and annotation.</title>
        <authorList>
            <consortium name="The Broad Institute Genomics Platform"/>
            <consortium name="The Broad Institute Genome Sequencing Center for Infectious Disease"/>
            <person name="Wu L."/>
            <person name="Ma J."/>
        </authorList>
    </citation>
    <scope>NUCLEOTIDE SEQUENCE [LARGE SCALE GENOMIC DNA]</scope>
    <source>
        <strain evidence="2 3">IBRC-M 10256</strain>
    </source>
</reference>